<dbReference type="PANTHER" id="PTHR19857">
    <property type="entry name" value="MITOCHONDRIAL DIVISION PROTEIN 1-RELATED"/>
    <property type="match status" value="1"/>
</dbReference>
<organism evidence="5">
    <name type="scientific">Spumella elongata</name>
    <dbReference type="NCBI Taxonomy" id="89044"/>
    <lineage>
        <taxon>Eukaryota</taxon>
        <taxon>Sar</taxon>
        <taxon>Stramenopiles</taxon>
        <taxon>Ochrophyta</taxon>
        <taxon>Chrysophyceae</taxon>
        <taxon>Chromulinales</taxon>
        <taxon>Chromulinaceae</taxon>
        <taxon>Spumella</taxon>
    </lineage>
</organism>
<dbReference type="SUPFAM" id="SSF50978">
    <property type="entry name" value="WD40 repeat-like"/>
    <property type="match status" value="1"/>
</dbReference>
<dbReference type="PROSITE" id="PS50082">
    <property type="entry name" value="WD_REPEATS_2"/>
    <property type="match status" value="6"/>
</dbReference>
<dbReference type="Gene3D" id="2.130.10.10">
    <property type="entry name" value="YVTN repeat-like/Quinoprotein amine dehydrogenase"/>
    <property type="match status" value="2"/>
</dbReference>
<dbReference type="CDD" id="cd00200">
    <property type="entry name" value="WD40"/>
    <property type="match status" value="1"/>
</dbReference>
<feature type="compositionally biased region" description="Acidic residues" evidence="4">
    <location>
        <begin position="1"/>
        <end position="33"/>
    </location>
</feature>
<dbReference type="PROSITE" id="PS50294">
    <property type="entry name" value="WD_REPEATS_REGION"/>
    <property type="match status" value="3"/>
</dbReference>
<dbReference type="PROSITE" id="PS00678">
    <property type="entry name" value="WD_REPEATS_1"/>
    <property type="match status" value="1"/>
</dbReference>
<dbReference type="Pfam" id="PF00400">
    <property type="entry name" value="WD40"/>
    <property type="match status" value="7"/>
</dbReference>
<accession>A0A7S3HSR6</accession>
<evidence type="ECO:0000256" key="4">
    <source>
        <dbReference type="SAM" id="MobiDB-lite"/>
    </source>
</evidence>
<evidence type="ECO:0000256" key="2">
    <source>
        <dbReference type="ARBA" id="ARBA00022737"/>
    </source>
</evidence>
<dbReference type="InterPro" id="IPR015943">
    <property type="entry name" value="WD40/YVTN_repeat-like_dom_sf"/>
</dbReference>
<dbReference type="EMBL" id="HBIC01062766">
    <property type="protein sequence ID" value="CAE0303390.1"/>
    <property type="molecule type" value="Transcribed_RNA"/>
</dbReference>
<feature type="repeat" description="WD" evidence="3">
    <location>
        <begin position="209"/>
        <end position="250"/>
    </location>
</feature>
<gene>
    <name evidence="5" type="ORF">SELO1098_LOCUS32248</name>
</gene>
<feature type="repeat" description="WD" evidence="3">
    <location>
        <begin position="254"/>
        <end position="296"/>
    </location>
</feature>
<dbReference type="InterPro" id="IPR019775">
    <property type="entry name" value="WD40_repeat_CS"/>
</dbReference>
<feature type="region of interest" description="Disordered" evidence="4">
    <location>
        <begin position="1"/>
        <end position="37"/>
    </location>
</feature>
<dbReference type="InterPro" id="IPR020472">
    <property type="entry name" value="WD40_PAC1"/>
</dbReference>
<dbReference type="PRINTS" id="PR00320">
    <property type="entry name" value="GPROTEINBRPT"/>
</dbReference>
<dbReference type="AlphaFoldDB" id="A0A7S3HSR6"/>
<keyword evidence="2" id="KW-0677">Repeat</keyword>
<feature type="repeat" description="WD" evidence="3">
    <location>
        <begin position="376"/>
        <end position="398"/>
    </location>
</feature>
<dbReference type="InterPro" id="IPR036322">
    <property type="entry name" value="WD40_repeat_dom_sf"/>
</dbReference>
<dbReference type="InterPro" id="IPR001680">
    <property type="entry name" value="WD40_rpt"/>
</dbReference>
<feature type="repeat" description="WD" evidence="3">
    <location>
        <begin position="398"/>
        <end position="439"/>
    </location>
</feature>
<dbReference type="SMART" id="SM00320">
    <property type="entry name" value="WD40"/>
    <property type="match status" value="8"/>
</dbReference>
<proteinExistence type="predicted"/>
<name>A0A7S3HSR6_9STRA</name>
<evidence type="ECO:0000256" key="3">
    <source>
        <dbReference type="PROSITE-ProRule" id="PRU00221"/>
    </source>
</evidence>
<dbReference type="InterPro" id="IPR051179">
    <property type="entry name" value="WD_repeat_multifunction"/>
</dbReference>
<reference evidence="5" key="1">
    <citation type="submission" date="2021-01" db="EMBL/GenBank/DDBJ databases">
        <authorList>
            <person name="Corre E."/>
            <person name="Pelletier E."/>
            <person name="Niang G."/>
            <person name="Scheremetjew M."/>
            <person name="Finn R."/>
            <person name="Kale V."/>
            <person name="Holt S."/>
            <person name="Cochrane G."/>
            <person name="Meng A."/>
            <person name="Brown T."/>
            <person name="Cohen L."/>
        </authorList>
    </citation>
    <scope>NUCLEOTIDE SEQUENCE</scope>
    <source>
        <strain evidence="5">CCAP 955/1</strain>
    </source>
</reference>
<evidence type="ECO:0000313" key="5">
    <source>
        <dbReference type="EMBL" id="CAE0303390.1"/>
    </source>
</evidence>
<evidence type="ECO:0000256" key="1">
    <source>
        <dbReference type="ARBA" id="ARBA00022574"/>
    </source>
</evidence>
<dbReference type="PANTHER" id="PTHR19857:SF8">
    <property type="entry name" value="ANGIO-ASSOCIATED MIGRATORY CELL PROTEIN"/>
    <property type="match status" value="1"/>
</dbReference>
<protein>
    <recommendedName>
        <fullName evidence="6">Angio-associated migratory cell protein</fullName>
    </recommendedName>
</protein>
<feature type="repeat" description="WD" evidence="3">
    <location>
        <begin position="57"/>
        <end position="99"/>
    </location>
</feature>
<feature type="repeat" description="WD" evidence="3">
    <location>
        <begin position="126"/>
        <end position="167"/>
    </location>
</feature>
<evidence type="ECO:0008006" key="6">
    <source>
        <dbReference type="Google" id="ProtNLM"/>
    </source>
</evidence>
<sequence>MSEFFEENQEDQAFDDQMSEVEVDDSAPVDDESVAGQDIPDNVEEATPAVDLSYVAFSAHSDSVYCAAVHPLSPGLVITGGGDDTAYIWKFAKQADTHMDTDESTGELAGVSSSFPRGEVISTIKLSGHTDTVTSVGFNFNGSLALTGAYDGLVKIWQVETGELVQTLEGPEDVEWAHWHNKGNAVIAGSRDGTVWMWLTHNGQCVHVFAGHDGAVTCGSFTRDGKSIITGGEDGTVRQWMPKTGQCRHVFAIADAHQADVTCLASGGADADFVLSGSADGTVHLYQLSGKRKLQTFLHSKQLDEDTANAAAAEAAAARREAREQAALATVREGDEMNEEDGDFDDEGYDSEGEEKHDAVLGVECVGFANGEFKWVASGGMDKTMKVWDTMTGTVRCTCLHGGSVVALVWHSTLPLVATAALDNVVRIWDARNGKLLQELTGHNDLVTSIDMVPITAENRVEGAGDATDMIISVSDDHTSRVFFVNVPALVTA</sequence>
<keyword evidence="1 3" id="KW-0853">WD repeat</keyword>